<accession>A0ABU7Z4K5</accession>
<name>A0ABU7Z4K5_9MICO</name>
<evidence type="ECO:0000313" key="4">
    <source>
        <dbReference type="EMBL" id="MEG3614195.1"/>
    </source>
</evidence>
<dbReference type="Pfam" id="PF12804">
    <property type="entry name" value="NTP_transf_3"/>
    <property type="match status" value="1"/>
</dbReference>
<gene>
    <name evidence="4" type="ORF">V5O49_03555</name>
</gene>
<protein>
    <submittedName>
        <fullName evidence="4">DUF6457 domain-containing protein</fullName>
    </submittedName>
</protein>
<evidence type="ECO:0000259" key="3">
    <source>
        <dbReference type="Pfam" id="PF20058"/>
    </source>
</evidence>
<keyword evidence="5" id="KW-1185">Reference proteome</keyword>
<dbReference type="InterPro" id="IPR029044">
    <property type="entry name" value="Nucleotide-diphossugar_trans"/>
</dbReference>
<sequence>MRYDAVVLAGGRATRLGGAAKPEVVVGGTRLLDHVLSATTGADRTAVVGPADLRSLTERDDVVVTREDPPFGGPVAGLAAGLTALQRPDAPEWILLLAVDVPGAAAAVGPLVETADGFTNLDGVHLEHAGRAQWLTGLYRRAALTRALDGLDPHGASVRRLVARLDLLPLPDETGMSDDVDTWDDVNRLSARPARSRIEEETPMTDDVPTVLASWVSAVERDLQLPADSIDVTEVLDLARDAAHHVARPAAPVTTYLVGYARGLAAAAGKAAPDDDTAERTARLALGWRPETT</sequence>
<evidence type="ECO:0000259" key="2">
    <source>
        <dbReference type="Pfam" id="PF12804"/>
    </source>
</evidence>
<evidence type="ECO:0000313" key="5">
    <source>
        <dbReference type="Proteomes" id="UP001310387"/>
    </source>
</evidence>
<reference evidence="4" key="2">
    <citation type="submission" date="2024-02" db="EMBL/GenBank/DDBJ databases">
        <authorList>
            <person name="Prathaban M."/>
            <person name="Mythili R."/>
            <person name="Sharmila Devi N."/>
            <person name="Sobanaa M."/>
            <person name="Prathiviraj R."/>
            <person name="Selvin J."/>
        </authorList>
    </citation>
    <scope>NUCLEOTIDE SEQUENCE</scope>
    <source>
        <strain evidence="4">MP1014</strain>
    </source>
</reference>
<dbReference type="SUPFAM" id="SSF53448">
    <property type="entry name" value="Nucleotide-diphospho-sugar transferases"/>
    <property type="match status" value="1"/>
</dbReference>
<dbReference type="InterPro" id="IPR045598">
    <property type="entry name" value="DUF6457"/>
</dbReference>
<dbReference type="EMBL" id="JBAGLP010000107">
    <property type="protein sequence ID" value="MEG3614195.1"/>
    <property type="molecule type" value="Genomic_DNA"/>
</dbReference>
<comment type="caution">
    <text evidence="4">The sequence shown here is derived from an EMBL/GenBank/DDBJ whole genome shotgun (WGS) entry which is preliminary data.</text>
</comment>
<organism evidence="4 5">
    <name type="scientific">Isoptericola haloaureus</name>
    <dbReference type="NCBI Taxonomy" id="1542902"/>
    <lineage>
        <taxon>Bacteria</taxon>
        <taxon>Bacillati</taxon>
        <taxon>Actinomycetota</taxon>
        <taxon>Actinomycetes</taxon>
        <taxon>Micrococcales</taxon>
        <taxon>Promicromonosporaceae</taxon>
        <taxon>Isoptericola</taxon>
    </lineage>
</organism>
<dbReference type="RefSeq" id="WP_332901029.1">
    <property type="nucleotide sequence ID" value="NZ_JBAGLP010000107.1"/>
</dbReference>
<reference evidence="4" key="1">
    <citation type="journal article" date="2024" name="Antonie Van Leeuwenhoek">
        <title>Isoptericola haloaureus sp. nov., a dimorphic actinobacterium isolated from mangrove sediments of southeast India, implicating biosaline agricultural significance through nitrogen fixation and salt tolerance genes.</title>
        <authorList>
            <person name="Prathaban M."/>
            <person name="Prathiviraj R."/>
            <person name="Ravichandran M."/>
            <person name="Natarajan S.D."/>
            <person name="Sobanaa M."/>
            <person name="Hari Krishna Kumar S."/>
            <person name="Chandrasekar V."/>
            <person name="Selvin J."/>
        </authorList>
    </citation>
    <scope>NUCLEOTIDE SEQUENCE</scope>
    <source>
        <strain evidence="4">MP1014</strain>
    </source>
</reference>
<keyword evidence="1" id="KW-0808">Transferase</keyword>
<dbReference type="Proteomes" id="UP001310387">
    <property type="component" value="Unassembled WGS sequence"/>
</dbReference>
<dbReference type="InterPro" id="IPR025877">
    <property type="entry name" value="MobA-like_NTP_Trfase"/>
</dbReference>
<dbReference type="Gene3D" id="3.90.550.10">
    <property type="entry name" value="Spore Coat Polysaccharide Biosynthesis Protein SpsA, Chain A"/>
    <property type="match status" value="1"/>
</dbReference>
<dbReference type="PANTHER" id="PTHR19136">
    <property type="entry name" value="MOLYBDENUM COFACTOR GUANYLYLTRANSFERASE"/>
    <property type="match status" value="1"/>
</dbReference>
<evidence type="ECO:0000256" key="1">
    <source>
        <dbReference type="ARBA" id="ARBA00022679"/>
    </source>
</evidence>
<dbReference type="Pfam" id="PF20058">
    <property type="entry name" value="DUF6457"/>
    <property type="match status" value="1"/>
</dbReference>
<proteinExistence type="predicted"/>
<dbReference type="PANTHER" id="PTHR19136:SF81">
    <property type="entry name" value="MOLYBDENUM COFACTOR GUANYLYLTRANSFERASE"/>
    <property type="match status" value="1"/>
</dbReference>
<feature type="domain" description="DUF6457" evidence="3">
    <location>
        <begin position="209"/>
        <end position="291"/>
    </location>
</feature>
<feature type="domain" description="MobA-like NTP transferase" evidence="2">
    <location>
        <begin position="5"/>
        <end position="165"/>
    </location>
</feature>